<organism evidence="3">
    <name type="scientific">uncultured Sporomusa sp</name>
    <dbReference type="NCBI Taxonomy" id="307249"/>
    <lineage>
        <taxon>Bacteria</taxon>
        <taxon>Bacillati</taxon>
        <taxon>Bacillota</taxon>
        <taxon>Negativicutes</taxon>
        <taxon>Selenomonadales</taxon>
        <taxon>Sporomusaceae</taxon>
        <taxon>Sporomusa</taxon>
        <taxon>environmental samples</taxon>
    </lineage>
</organism>
<evidence type="ECO:0000313" key="3">
    <source>
        <dbReference type="EMBL" id="SCM83403.1"/>
    </source>
</evidence>
<feature type="compositionally biased region" description="Basic and acidic residues" evidence="1">
    <location>
        <begin position="67"/>
        <end position="121"/>
    </location>
</feature>
<gene>
    <name evidence="3" type="ORF">KL86SPO_70261</name>
</gene>
<protein>
    <recommendedName>
        <fullName evidence="4">PrcB C-terminal domain-containing protein</fullName>
    </recommendedName>
</protein>
<feature type="chain" id="PRO_5012239570" description="PrcB C-terminal domain-containing protein" evidence="2">
    <location>
        <begin position="43"/>
        <end position="430"/>
    </location>
</feature>
<dbReference type="AlphaFoldDB" id="A0A212M0T5"/>
<evidence type="ECO:0000256" key="2">
    <source>
        <dbReference type="SAM" id="SignalP"/>
    </source>
</evidence>
<feature type="region of interest" description="Disordered" evidence="1">
    <location>
        <begin position="52"/>
        <end position="129"/>
    </location>
</feature>
<dbReference type="EMBL" id="FMJE01000007">
    <property type="protein sequence ID" value="SCM83403.1"/>
    <property type="molecule type" value="Genomic_DNA"/>
</dbReference>
<proteinExistence type="predicted"/>
<keyword evidence="2" id="KW-0732">Signal</keyword>
<accession>A0A212M0T5</accession>
<evidence type="ECO:0000256" key="1">
    <source>
        <dbReference type="SAM" id="MobiDB-lite"/>
    </source>
</evidence>
<name>A0A212M0T5_9FIRM</name>
<sequence>MKHTSRRKSAKRKYKRLLAALTGAAIVSSALLPGLPITTAYAAENPQVAAPAPTVEEIKAPAPVKEQPNKEQPNKEQPNKEQPNKERPNKEQPDKQQPNKEQPNKKGDKDRDRDRPTEQHKGSGSPVAVVKAAAATYGFDARRDNFTLQSSTSTEAVVLVHTTSGKTFKVLLNKTRDQWRITSVKTIVSGGIHSSDPVEVVRDNAGIFGFDKVKDRFSLLSVAGNKAVVQVKTSGQTFKVDLERSGARWVITTIRGIGNSQYPATYRPASLFGYRTSVTAVPVVPVGERILYLNSNYTDWSWRESGYPANMKLGVLLAKPDPANPLGIPAAIIEKAADIDFGRQLVLYAHIGSVADQGYGIAIERVVQTGNDLTVSLRTKSPSDNRMWFPSVTNEMLPLDRSALNFNKPIQIKFIDQNGTVLNNYTLHTR</sequence>
<reference evidence="3" key="1">
    <citation type="submission" date="2016-08" db="EMBL/GenBank/DDBJ databases">
        <authorList>
            <person name="Seilhamer J.J."/>
        </authorList>
    </citation>
    <scope>NUCLEOTIDE SEQUENCE</scope>
    <source>
        <strain evidence="3">86</strain>
    </source>
</reference>
<feature type="signal peptide" evidence="2">
    <location>
        <begin position="1"/>
        <end position="42"/>
    </location>
</feature>
<evidence type="ECO:0008006" key="4">
    <source>
        <dbReference type="Google" id="ProtNLM"/>
    </source>
</evidence>